<dbReference type="PANTHER" id="PTHR45801">
    <property type="entry name" value="OS07G0101800 PROTEIN"/>
    <property type="match status" value="1"/>
</dbReference>
<evidence type="ECO:0000256" key="9">
    <source>
        <dbReference type="SAM" id="MobiDB-lite"/>
    </source>
</evidence>
<evidence type="ECO:0000256" key="4">
    <source>
        <dbReference type="ARBA" id="ARBA00022833"/>
    </source>
</evidence>
<dbReference type="EMBL" id="JBBPBK010000008">
    <property type="protein sequence ID" value="KAK9279700.1"/>
    <property type="molecule type" value="Genomic_DNA"/>
</dbReference>
<evidence type="ECO:0000313" key="12">
    <source>
        <dbReference type="Proteomes" id="UP001415857"/>
    </source>
</evidence>
<evidence type="ECO:0000256" key="7">
    <source>
        <dbReference type="ARBA" id="ARBA00023242"/>
    </source>
</evidence>
<dbReference type="PROSITE" id="PS50157">
    <property type="entry name" value="ZINC_FINGER_C2H2_2"/>
    <property type="match status" value="1"/>
</dbReference>
<dbReference type="GO" id="GO:0005634">
    <property type="term" value="C:nucleus"/>
    <property type="evidence" value="ECO:0007669"/>
    <property type="project" value="UniProtKB-SubCell"/>
</dbReference>
<dbReference type="Proteomes" id="UP001415857">
    <property type="component" value="Unassembled WGS sequence"/>
</dbReference>
<dbReference type="Gene3D" id="3.30.160.60">
    <property type="entry name" value="Classic Zinc Finger"/>
    <property type="match status" value="1"/>
</dbReference>
<evidence type="ECO:0000256" key="3">
    <source>
        <dbReference type="ARBA" id="ARBA00022771"/>
    </source>
</evidence>
<keyword evidence="2" id="KW-0479">Metal-binding</keyword>
<dbReference type="AlphaFoldDB" id="A0AAP0WYB1"/>
<dbReference type="PROSITE" id="PS00028">
    <property type="entry name" value="ZINC_FINGER_C2H2_1"/>
    <property type="match status" value="1"/>
</dbReference>
<dbReference type="InterPro" id="IPR013087">
    <property type="entry name" value="Znf_C2H2_type"/>
</dbReference>
<keyword evidence="5" id="KW-0805">Transcription regulation</keyword>
<evidence type="ECO:0000313" key="11">
    <source>
        <dbReference type="EMBL" id="KAK9279700.1"/>
    </source>
</evidence>
<evidence type="ECO:0000256" key="1">
    <source>
        <dbReference type="ARBA" id="ARBA00004123"/>
    </source>
</evidence>
<dbReference type="GO" id="GO:0008270">
    <property type="term" value="F:zinc ion binding"/>
    <property type="evidence" value="ECO:0007669"/>
    <property type="project" value="UniProtKB-KW"/>
</dbReference>
<keyword evidence="7" id="KW-0539">Nucleus</keyword>
<keyword evidence="4" id="KW-0862">Zinc</keyword>
<dbReference type="SUPFAM" id="SSF57667">
    <property type="entry name" value="beta-beta-alpha zinc fingers"/>
    <property type="match status" value="1"/>
</dbReference>
<name>A0AAP0WYB1_LIQFO</name>
<gene>
    <name evidence="11" type="ORF">L1049_013380</name>
</gene>
<feature type="domain" description="C2H2-type" evidence="10">
    <location>
        <begin position="28"/>
        <end position="55"/>
    </location>
</feature>
<evidence type="ECO:0000256" key="8">
    <source>
        <dbReference type="PROSITE-ProRule" id="PRU00042"/>
    </source>
</evidence>
<protein>
    <recommendedName>
        <fullName evidence="10">C2H2-type domain-containing protein</fullName>
    </recommendedName>
</protein>
<evidence type="ECO:0000259" key="10">
    <source>
        <dbReference type="PROSITE" id="PS50157"/>
    </source>
</evidence>
<feature type="region of interest" description="Disordered" evidence="9">
    <location>
        <begin position="1"/>
        <end position="21"/>
    </location>
</feature>
<sequence>MHIMENDLSTPAETSDEQGRPISKVRSYDCTFCKRGFTNAQALGGHMNMHRKDKAKLKKDSTETQQQAFDVSKVASLYSPISTYTPQPQQIKFSEERSTIIKWPWILTTHGEVDDATTREEKLTRAGDLQQLLLFSERVPSNVEDQRLSSHFGANTEKCLSSSYGSPSMELDLELRLGPEPQDSSAAVGTKRLF</sequence>
<evidence type="ECO:0000256" key="6">
    <source>
        <dbReference type="ARBA" id="ARBA00023163"/>
    </source>
</evidence>
<reference evidence="11 12" key="1">
    <citation type="journal article" date="2024" name="Plant J.">
        <title>Genome sequences and population genomics reveal climatic adaptation and genomic divergence between two closely related sweetgum species.</title>
        <authorList>
            <person name="Xu W.Q."/>
            <person name="Ren C.Q."/>
            <person name="Zhang X.Y."/>
            <person name="Comes H.P."/>
            <person name="Liu X.H."/>
            <person name="Li Y.G."/>
            <person name="Kettle C.J."/>
            <person name="Jalonen R."/>
            <person name="Gaisberger H."/>
            <person name="Ma Y.Z."/>
            <person name="Qiu Y.X."/>
        </authorList>
    </citation>
    <scope>NUCLEOTIDE SEQUENCE [LARGE SCALE GENOMIC DNA]</scope>
    <source>
        <strain evidence="11">Hangzhou</strain>
    </source>
</reference>
<keyword evidence="6" id="KW-0804">Transcription</keyword>
<organism evidence="11 12">
    <name type="scientific">Liquidambar formosana</name>
    <name type="common">Formosan gum</name>
    <dbReference type="NCBI Taxonomy" id="63359"/>
    <lineage>
        <taxon>Eukaryota</taxon>
        <taxon>Viridiplantae</taxon>
        <taxon>Streptophyta</taxon>
        <taxon>Embryophyta</taxon>
        <taxon>Tracheophyta</taxon>
        <taxon>Spermatophyta</taxon>
        <taxon>Magnoliopsida</taxon>
        <taxon>eudicotyledons</taxon>
        <taxon>Gunneridae</taxon>
        <taxon>Pentapetalae</taxon>
        <taxon>Saxifragales</taxon>
        <taxon>Altingiaceae</taxon>
        <taxon>Liquidambar</taxon>
    </lineage>
</organism>
<keyword evidence="3 8" id="KW-0863">Zinc-finger</keyword>
<evidence type="ECO:0000256" key="5">
    <source>
        <dbReference type="ARBA" id="ARBA00023015"/>
    </source>
</evidence>
<comment type="subcellular location">
    <subcellularLocation>
        <location evidence="1">Nucleus</location>
    </subcellularLocation>
</comment>
<evidence type="ECO:0000256" key="2">
    <source>
        <dbReference type="ARBA" id="ARBA00022723"/>
    </source>
</evidence>
<dbReference type="InterPro" id="IPR052426">
    <property type="entry name" value="Plant_dev_regulator"/>
</dbReference>
<proteinExistence type="predicted"/>
<keyword evidence="12" id="KW-1185">Reference proteome</keyword>
<comment type="caution">
    <text evidence="11">The sequence shown here is derived from an EMBL/GenBank/DDBJ whole genome shotgun (WGS) entry which is preliminary data.</text>
</comment>
<dbReference type="PANTHER" id="PTHR45801:SF111">
    <property type="entry name" value="C2H2 AND C2HC ZINC FINGERS SUPERFAMILY PROTEIN"/>
    <property type="match status" value="1"/>
</dbReference>
<accession>A0AAP0WYB1</accession>
<dbReference type="InterPro" id="IPR036236">
    <property type="entry name" value="Znf_C2H2_sf"/>
</dbReference>